<keyword evidence="1 2" id="KW-0238">DNA-binding</keyword>
<dbReference type="Pfam" id="PF00436">
    <property type="entry name" value="SSB"/>
    <property type="match status" value="1"/>
</dbReference>
<dbReference type="InterPro" id="IPR012340">
    <property type="entry name" value="NA-bd_OB-fold"/>
</dbReference>
<gene>
    <name evidence="5" type="ORF">CAL65_13795</name>
</gene>
<accession>A0A3E0WQD3</accession>
<comment type="caution">
    <text evidence="5">The sequence shown here is derived from an EMBL/GenBank/DDBJ whole genome shotgun (WGS) entry which is preliminary data.</text>
</comment>
<dbReference type="EMBL" id="NFZW01000013">
    <property type="protein sequence ID" value="RFA35172.1"/>
    <property type="molecule type" value="Genomic_DNA"/>
</dbReference>
<evidence type="ECO:0000256" key="3">
    <source>
        <dbReference type="RuleBase" id="RU000524"/>
    </source>
</evidence>
<dbReference type="GO" id="GO:0003697">
    <property type="term" value="F:single-stranded DNA binding"/>
    <property type="evidence" value="ECO:0007669"/>
    <property type="project" value="InterPro"/>
</dbReference>
<evidence type="ECO:0000256" key="1">
    <source>
        <dbReference type="ARBA" id="ARBA00023125"/>
    </source>
</evidence>
<evidence type="ECO:0000313" key="6">
    <source>
        <dbReference type="Proteomes" id="UP000256763"/>
    </source>
</evidence>
<dbReference type="InterPro" id="IPR011344">
    <property type="entry name" value="ssDNA-bd"/>
</dbReference>
<dbReference type="RefSeq" id="WP_116348045.1">
    <property type="nucleotide sequence ID" value="NZ_NFZW01000013.1"/>
</dbReference>
<sequence>MHVFIFDGNLGRDAEVRYTQGGTPVCSFPVANKTGYGDKERTHWFDCALFGKRAEGGLPQYLTKGTKVLIRGEVRLDEFEKRDGSNGAKLAVFVHDIELGGSKPSGQQPAQSQPQQSGQSQQQAPAEEFPDDIPF</sequence>
<name>A0A3E0WQD3_9GAMM</name>
<feature type="compositionally biased region" description="Low complexity" evidence="4">
    <location>
        <begin position="100"/>
        <end position="126"/>
    </location>
</feature>
<dbReference type="PIRSF" id="PIRSF002070">
    <property type="entry name" value="SSB"/>
    <property type="match status" value="1"/>
</dbReference>
<evidence type="ECO:0000256" key="4">
    <source>
        <dbReference type="SAM" id="MobiDB-lite"/>
    </source>
</evidence>
<reference evidence="6" key="1">
    <citation type="submission" date="2017-05" db="EMBL/GenBank/DDBJ databases">
        <authorList>
            <person name="Sharma S."/>
            <person name="Sidhu C."/>
            <person name="Pinnaka A.K."/>
        </authorList>
    </citation>
    <scope>NUCLEOTIDE SEQUENCE [LARGE SCALE GENOMIC DNA]</scope>
    <source>
        <strain evidence="6">AK93</strain>
    </source>
</reference>
<evidence type="ECO:0000256" key="2">
    <source>
        <dbReference type="PIRNR" id="PIRNR002070"/>
    </source>
</evidence>
<organism evidence="5 6">
    <name type="scientific">Alkalilimnicola ehrlichii</name>
    <dbReference type="NCBI Taxonomy" id="351052"/>
    <lineage>
        <taxon>Bacteria</taxon>
        <taxon>Pseudomonadati</taxon>
        <taxon>Pseudomonadota</taxon>
        <taxon>Gammaproteobacteria</taxon>
        <taxon>Chromatiales</taxon>
        <taxon>Ectothiorhodospiraceae</taxon>
        <taxon>Alkalilimnicola</taxon>
    </lineage>
</organism>
<dbReference type="Gene3D" id="2.40.50.140">
    <property type="entry name" value="Nucleic acid-binding proteins"/>
    <property type="match status" value="1"/>
</dbReference>
<dbReference type="Proteomes" id="UP000256763">
    <property type="component" value="Unassembled WGS sequence"/>
</dbReference>
<keyword evidence="6" id="KW-1185">Reference proteome</keyword>
<feature type="region of interest" description="Disordered" evidence="4">
    <location>
        <begin position="99"/>
        <end position="135"/>
    </location>
</feature>
<protein>
    <recommendedName>
        <fullName evidence="2 3">Single-stranded DNA-binding protein</fullName>
    </recommendedName>
</protein>
<proteinExistence type="predicted"/>
<dbReference type="GO" id="GO:0006260">
    <property type="term" value="P:DNA replication"/>
    <property type="evidence" value="ECO:0007669"/>
    <property type="project" value="InterPro"/>
</dbReference>
<dbReference type="CDD" id="cd04496">
    <property type="entry name" value="SSB_OBF"/>
    <property type="match status" value="1"/>
</dbReference>
<dbReference type="AlphaFoldDB" id="A0A3E0WQD3"/>
<dbReference type="PROSITE" id="PS50935">
    <property type="entry name" value="SSB"/>
    <property type="match status" value="1"/>
</dbReference>
<dbReference type="InterPro" id="IPR000424">
    <property type="entry name" value="Primosome_PriB/ssb"/>
</dbReference>
<dbReference type="SUPFAM" id="SSF50249">
    <property type="entry name" value="Nucleic acid-binding proteins"/>
    <property type="match status" value="1"/>
</dbReference>
<evidence type="ECO:0000313" key="5">
    <source>
        <dbReference type="EMBL" id="RFA35172.1"/>
    </source>
</evidence>
<dbReference type="NCBIfam" id="TIGR00621">
    <property type="entry name" value="ssb"/>
    <property type="match status" value="1"/>
</dbReference>